<evidence type="ECO:0000313" key="3">
    <source>
        <dbReference type="Proteomes" id="UP000500870"/>
    </source>
</evidence>
<proteinExistence type="predicted"/>
<accession>A0A6H0ZIV7</accession>
<gene>
    <name evidence="1" type="ORF">FOB26_02360</name>
    <name evidence="2" type="ORF">FOB41_02055</name>
</gene>
<geneLocation type="plasmid" evidence="2 3">
    <name>unnamed1</name>
</geneLocation>
<geneLocation type="plasmid" evidence="1">
    <name>unnamed2</name>
</geneLocation>
<evidence type="ECO:0000313" key="1">
    <source>
        <dbReference type="EMBL" id="NRF17994.1"/>
    </source>
</evidence>
<dbReference type="Proteomes" id="UP001155820">
    <property type="component" value="Unassembled WGS sequence"/>
</dbReference>
<keyword evidence="2" id="KW-0614">Plasmid</keyword>
<protein>
    <submittedName>
        <fullName evidence="2">Uncharacterized protein</fullName>
    </submittedName>
</protein>
<sequence length="109" mass="11573">MFVKIASEGAISLLEKDDYKKLSVRVAVGTPLSSVDATLEAADAGKLLSQPAGHAALSVKWLRALQDDEAGRQAFDAMVEHAAQKGWVIEGGSMLMAHLHRADDDATLS</sequence>
<evidence type="ECO:0000313" key="4">
    <source>
        <dbReference type="Proteomes" id="UP001155820"/>
    </source>
</evidence>
<evidence type="ECO:0000313" key="2">
    <source>
        <dbReference type="EMBL" id="QIX19977.1"/>
    </source>
</evidence>
<organism evidence="2 3">
    <name type="scientific">Agrobacterium pusense</name>
    <dbReference type="NCBI Taxonomy" id="648995"/>
    <lineage>
        <taxon>Bacteria</taxon>
        <taxon>Pseudomonadati</taxon>
        <taxon>Pseudomonadota</taxon>
        <taxon>Alphaproteobacteria</taxon>
        <taxon>Hyphomicrobiales</taxon>
        <taxon>Rhizobiaceae</taxon>
        <taxon>Rhizobium/Agrobacterium group</taxon>
        <taxon>Agrobacterium</taxon>
    </lineage>
</organism>
<reference evidence="1" key="1">
    <citation type="submission" date="2019-07" db="EMBL/GenBank/DDBJ databases">
        <title>FDA dAtabase for Regulatory Grade micrObial Sequences (FDA-ARGOS): Supporting development and validation of Infectious Disease Dx tests.</title>
        <authorList>
            <person name="Bachman M."/>
            <person name="Young C."/>
            <person name="Tallon L."/>
            <person name="Sadzewicz L."/>
            <person name="Vavikolanu K."/>
            <person name="Mehta A."/>
            <person name="Aluvathingal J."/>
            <person name="Nadendla S."/>
            <person name="Nandy P."/>
            <person name="Geyer C."/>
            <person name="Yan Y."/>
            <person name="Sichtig H."/>
        </authorList>
    </citation>
    <scope>NUCLEOTIDE SEQUENCE</scope>
    <source>
        <strain evidence="1">FDAARGOS_618</strain>
        <plasmid evidence="1">unnamed2</plasmid>
    </source>
</reference>
<dbReference type="Proteomes" id="UP000500870">
    <property type="component" value="Plasmid unnamed1"/>
</dbReference>
<dbReference type="AlphaFoldDB" id="A0A6H0ZIV7"/>
<name>A0A6H0ZIV7_9HYPH</name>
<keyword evidence="4" id="KW-1185">Reference proteome</keyword>
<dbReference type="RefSeq" id="WP_052820733.1">
    <property type="nucleotide sequence ID" value="NZ_CP050897.1"/>
</dbReference>
<dbReference type="EMBL" id="JABRWM010000002">
    <property type="protein sequence ID" value="NRF17994.1"/>
    <property type="molecule type" value="Genomic_DNA"/>
</dbReference>
<dbReference type="EMBL" id="CP050897">
    <property type="protein sequence ID" value="QIX19977.1"/>
    <property type="molecule type" value="Genomic_DNA"/>
</dbReference>
<reference evidence="2 3" key="2">
    <citation type="submission" date="2020-04" db="EMBL/GenBank/DDBJ databases">
        <title>FDA dAtabase for Regulatory Grade micrObial Sequences (FDA-ARGOS): Supporting development and validation of Infectious Disease Dx tests.</title>
        <authorList>
            <person name="Sciortino C."/>
            <person name="Tallon L."/>
            <person name="Sadzewicz L."/>
            <person name="Vavikolanu K."/>
            <person name="Mehta A."/>
            <person name="Aluvathingal J."/>
            <person name="Nadendla S."/>
            <person name="Nandy P."/>
            <person name="Geyer C."/>
            <person name="Yan Y."/>
            <person name="Sichtig H."/>
        </authorList>
    </citation>
    <scope>NUCLEOTIDE SEQUENCE [LARGE SCALE GENOMIC DNA]</scope>
    <source>
        <strain evidence="2 3">FDAARGOS_633</strain>
        <plasmid evidence="2 3">unnamed1</plasmid>
    </source>
</reference>